<reference evidence="15 16" key="1">
    <citation type="submission" date="2018-11" db="EMBL/GenBank/DDBJ databases">
        <authorList>
            <person name="Da X."/>
        </authorList>
    </citation>
    <scope>NUCLEOTIDE SEQUENCE [LARGE SCALE GENOMIC DNA]</scope>
    <source>
        <strain evidence="15 16">S14-144</strain>
    </source>
</reference>
<keyword evidence="12" id="KW-0804">Transcription</keyword>
<comment type="cofactor">
    <cofactor evidence="2">
        <name>Zn(2+)</name>
        <dbReference type="ChEBI" id="CHEBI:29105"/>
    </cofactor>
</comment>
<evidence type="ECO:0000256" key="13">
    <source>
        <dbReference type="ARBA" id="ARBA00023204"/>
    </source>
</evidence>
<dbReference type="Gene3D" id="1.10.340.30">
    <property type="entry name" value="Hypothetical protein, domain 2"/>
    <property type="match status" value="1"/>
</dbReference>
<keyword evidence="8" id="KW-0862">Zinc</keyword>
<dbReference type="InterPro" id="IPR051912">
    <property type="entry name" value="Alkylbase_DNA_Glycosylase/TA"/>
</dbReference>
<dbReference type="InterPro" id="IPR023170">
    <property type="entry name" value="HhH_base_excis_C"/>
</dbReference>
<dbReference type="GO" id="GO:0032131">
    <property type="term" value="F:alkylated DNA binding"/>
    <property type="evidence" value="ECO:0007669"/>
    <property type="project" value="TreeGrafter"/>
</dbReference>
<evidence type="ECO:0000256" key="3">
    <source>
        <dbReference type="ARBA" id="ARBA00012000"/>
    </source>
</evidence>
<evidence type="ECO:0000256" key="10">
    <source>
        <dbReference type="ARBA" id="ARBA00023125"/>
    </source>
</evidence>
<dbReference type="Pfam" id="PF12833">
    <property type="entry name" value="HTH_18"/>
    <property type="match status" value="1"/>
</dbReference>
<dbReference type="Proteomes" id="UP000268084">
    <property type="component" value="Chromosome"/>
</dbReference>
<dbReference type="InterPro" id="IPR018060">
    <property type="entry name" value="HTH_AraC"/>
</dbReference>
<dbReference type="InterPro" id="IPR003265">
    <property type="entry name" value="HhH-GPD_domain"/>
</dbReference>
<dbReference type="PROSITE" id="PS00041">
    <property type="entry name" value="HTH_ARAC_FAMILY_1"/>
    <property type="match status" value="1"/>
</dbReference>
<dbReference type="Gene3D" id="1.10.1670.10">
    <property type="entry name" value="Helix-hairpin-Helix base-excision DNA repair enzymes (C-terminal)"/>
    <property type="match status" value="1"/>
</dbReference>
<evidence type="ECO:0000256" key="8">
    <source>
        <dbReference type="ARBA" id="ARBA00022833"/>
    </source>
</evidence>
<dbReference type="Pfam" id="PF02805">
    <property type="entry name" value="Ada_Zn_binding"/>
    <property type="match status" value="1"/>
</dbReference>
<dbReference type="InterPro" id="IPR004026">
    <property type="entry name" value="Ada_DNA_repair_Zn-bd"/>
</dbReference>
<dbReference type="GO" id="GO:0008168">
    <property type="term" value="F:methyltransferase activity"/>
    <property type="evidence" value="ECO:0007669"/>
    <property type="project" value="UniProtKB-KW"/>
</dbReference>
<dbReference type="SMART" id="SM00342">
    <property type="entry name" value="HTH_ARAC"/>
    <property type="match status" value="1"/>
</dbReference>
<evidence type="ECO:0000256" key="5">
    <source>
        <dbReference type="ARBA" id="ARBA00022679"/>
    </source>
</evidence>
<dbReference type="GO" id="GO:0032993">
    <property type="term" value="C:protein-DNA complex"/>
    <property type="evidence" value="ECO:0007669"/>
    <property type="project" value="TreeGrafter"/>
</dbReference>
<comment type="catalytic activity">
    <reaction evidence="1">
        <text>Hydrolysis of alkylated DNA, releasing 3-methyladenine, 3-methylguanine, 7-methylguanine and 7-methyladenine.</text>
        <dbReference type="EC" id="3.2.2.21"/>
    </reaction>
</comment>
<dbReference type="GO" id="GO:0008270">
    <property type="term" value="F:zinc ion binding"/>
    <property type="evidence" value="ECO:0007669"/>
    <property type="project" value="InterPro"/>
</dbReference>
<dbReference type="FunFam" id="3.40.10.10:FF:000001">
    <property type="entry name" value="DNA-3-methyladenine glycosylase 2"/>
    <property type="match status" value="1"/>
</dbReference>
<evidence type="ECO:0000256" key="6">
    <source>
        <dbReference type="ARBA" id="ARBA00022723"/>
    </source>
</evidence>
<proteinExistence type="predicted"/>
<dbReference type="CDD" id="cd00056">
    <property type="entry name" value="ENDO3c"/>
    <property type="match status" value="1"/>
</dbReference>
<dbReference type="GO" id="GO:0006307">
    <property type="term" value="P:DNA alkylation repair"/>
    <property type="evidence" value="ECO:0007669"/>
    <property type="project" value="TreeGrafter"/>
</dbReference>
<dbReference type="InterPro" id="IPR037046">
    <property type="entry name" value="AlkA_N_sf"/>
</dbReference>
<dbReference type="SUPFAM" id="SSF46689">
    <property type="entry name" value="Homeodomain-like"/>
    <property type="match status" value="1"/>
</dbReference>
<sequence>MILDDDVAYRAVETRDARFDGQFILAVRTTGIYCRPACPARKPLRRNAAFFPTAAAAQAAGFRACRRCLPDAAPGSPEWNLRADTVGAAMRLIADGVIDREGVPGLATRLGYTSRHLNRMLLAELGASPLALARARRAHTARLLLTTTSLPISEIAFAAGFSSIRQFNETVQEIFATAPSELRRDRLSQPGGPGVITLRLPVRQPFDGKGLLAFFALRAIAGVEKVHTHSYTRSMQLPGAPAVVELTMPSRAEASVLAKLHLGSLADLTPAVERCRRILDLDADPVGIDALLSADPVLAPRVAAIPGIRVPGTSDGAELVVRAILGQQVSVVAARTAASKLTHRVGHRLPEELATATGLTHLFPTSAALAELADVDIGGPRKRAATLLHACRDLASGSLVIDPGRRSADLQVELCARTGIGPWTAGYLAMRVLGDPDVLLATDLVQRQGANRLGLGSSPAALRARGARWRPFSSYAGMHLWRAASITTTKGP</sequence>
<evidence type="ECO:0000256" key="11">
    <source>
        <dbReference type="ARBA" id="ARBA00023159"/>
    </source>
</evidence>
<dbReference type="InterPro" id="IPR011257">
    <property type="entry name" value="DNA_glycosylase"/>
</dbReference>
<evidence type="ECO:0000256" key="12">
    <source>
        <dbReference type="ARBA" id="ARBA00023163"/>
    </source>
</evidence>
<keyword evidence="5" id="KW-0808">Transferase</keyword>
<keyword evidence="13" id="KW-0234">DNA repair</keyword>
<keyword evidence="11" id="KW-0010">Activator</keyword>
<dbReference type="EMBL" id="CP034170">
    <property type="protein sequence ID" value="AZI57403.1"/>
    <property type="molecule type" value="Genomic_DNA"/>
</dbReference>
<evidence type="ECO:0000313" key="15">
    <source>
        <dbReference type="EMBL" id="AZI57403.1"/>
    </source>
</evidence>
<dbReference type="RefSeq" id="WP_124798088.1">
    <property type="nucleotide sequence ID" value="NZ_CP034170.1"/>
</dbReference>
<dbReference type="SMART" id="SM01009">
    <property type="entry name" value="AlkA_N"/>
    <property type="match status" value="1"/>
</dbReference>
<dbReference type="SUPFAM" id="SSF57884">
    <property type="entry name" value="Ada DNA repair protein, N-terminal domain (N-Ada 10)"/>
    <property type="match status" value="1"/>
</dbReference>
<keyword evidence="10" id="KW-0238">DNA-binding</keyword>
<dbReference type="GO" id="GO:0032259">
    <property type="term" value="P:methylation"/>
    <property type="evidence" value="ECO:0007669"/>
    <property type="project" value="UniProtKB-KW"/>
</dbReference>
<evidence type="ECO:0000313" key="16">
    <source>
        <dbReference type="Proteomes" id="UP000268084"/>
    </source>
</evidence>
<keyword evidence="16" id="KW-1185">Reference proteome</keyword>
<dbReference type="GO" id="GO:0005737">
    <property type="term" value="C:cytoplasm"/>
    <property type="evidence" value="ECO:0007669"/>
    <property type="project" value="TreeGrafter"/>
</dbReference>
<protein>
    <recommendedName>
        <fullName evidence="3">DNA-3-methyladenine glycosylase II</fullName>
        <ecNumber evidence="3">3.2.2.21</ecNumber>
    </recommendedName>
</protein>
<dbReference type="Gene3D" id="1.10.10.60">
    <property type="entry name" value="Homeodomain-like"/>
    <property type="match status" value="1"/>
</dbReference>
<evidence type="ECO:0000256" key="7">
    <source>
        <dbReference type="ARBA" id="ARBA00022763"/>
    </source>
</evidence>
<evidence type="ECO:0000256" key="9">
    <source>
        <dbReference type="ARBA" id="ARBA00023015"/>
    </source>
</evidence>
<dbReference type="PANTHER" id="PTHR43003">
    <property type="entry name" value="DNA-3-METHYLADENINE GLYCOSYLASE"/>
    <property type="match status" value="1"/>
</dbReference>
<keyword evidence="9" id="KW-0805">Transcription regulation</keyword>
<feature type="domain" description="HTH araC/xylS-type" evidence="14">
    <location>
        <begin position="87"/>
        <end position="185"/>
    </location>
</feature>
<dbReference type="InterPro" id="IPR035451">
    <property type="entry name" value="Ada-like_dom_sf"/>
</dbReference>
<dbReference type="GO" id="GO:0006285">
    <property type="term" value="P:base-excision repair, AP site formation"/>
    <property type="evidence" value="ECO:0007669"/>
    <property type="project" value="TreeGrafter"/>
</dbReference>
<evidence type="ECO:0000256" key="2">
    <source>
        <dbReference type="ARBA" id="ARBA00001947"/>
    </source>
</evidence>
<name>A0A3G8ZJF9_9ACTN</name>
<gene>
    <name evidence="15" type="ORF">EH165_03740</name>
</gene>
<dbReference type="InterPro" id="IPR018062">
    <property type="entry name" value="HTH_AraC-typ_CS"/>
</dbReference>
<dbReference type="InterPro" id="IPR009057">
    <property type="entry name" value="Homeodomain-like_sf"/>
</dbReference>
<dbReference type="GO" id="GO:0008725">
    <property type="term" value="F:DNA-3-methyladenine glycosylase activity"/>
    <property type="evidence" value="ECO:0007669"/>
    <property type="project" value="TreeGrafter"/>
</dbReference>
<accession>A0A3G8ZJF9</accession>
<dbReference type="GO" id="GO:0003700">
    <property type="term" value="F:DNA-binding transcription factor activity"/>
    <property type="evidence" value="ECO:0007669"/>
    <property type="project" value="InterPro"/>
</dbReference>
<dbReference type="GO" id="GO:0043565">
    <property type="term" value="F:sequence-specific DNA binding"/>
    <property type="evidence" value="ECO:0007669"/>
    <property type="project" value="InterPro"/>
</dbReference>
<keyword evidence="4" id="KW-0489">Methyltransferase</keyword>
<dbReference type="SUPFAM" id="SSF55945">
    <property type="entry name" value="TATA-box binding protein-like"/>
    <property type="match status" value="1"/>
</dbReference>
<dbReference type="SMART" id="SM00478">
    <property type="entry name" value="ENDO3c"/>
    <property type="match status" value="1"/>
</dbReference>
<evidence type="ECO:0000256" key="4">
    <source>
        <dbReference type="ARBA" id="ARBA00022603"/>
    </source>
</evidence>
<dbReference type="AlphaFoldDB" id="A0A3G8ZJF9"/>
<dbReference type="SUPFAM" id="SSF48150">
    <property type="entry name" value="DNA-glycosylase"/>
    <property type="match status" value="1"/>
</dbReference>
<dbReference type="KEGG" id="nak:EH165_03740"/>
<dbReference type="PROSITE" id="PS01124">
    <property type="entry name" value="HTH_ARAC_FAMILY_2"/>
    <property type="match status" value="1"/>
</dbReference>
<dbReference type="InterPro" id="IPR010316">
    <property type="entry name" value="AlkA_N"/>
</dbReference>
<evidence type="ECO:0000259" key="14">
    <source>
        <dbReference type="PROSITE" id="PS01124"/>
    </source>
</evidence>
<dbReference type="Gene3D" id="3.30.310.20">
    <property type="entry name" value="DNA-3-methyladenine glycosylase AlkA, N-terminal domain"/>
    <property type="match status" value="1"/>
</dbReference>
<dbReference type="EC" id="3.2.2.21" evidence="3"/>
<keyword evidence="7" id="KW-0227">DNA damage</keyword>
<reference evidence="15 16" key="2">
    <citation type="submission" date="2018-12" db="EMBL/GenBank/DDBJ databases">
        <title>Nakamurella antarcticus sp. nov., isolated from Antarctica South Shetland Islands soil.</title>
        <authorList>
            <person name="Peng F."/>
        </authorList>
    </citation>
    <scope>NUCLEOTIDE SEQUENCE [LARGE SCALE GENOMIC DNA]</scope>
    <source>
        <strain evidence="15 16">S14-144</strain>
    </source>
</reference>
<dbReference type="GO" id="GO:0043916">
    <property type="term" value="F:DNA-7-methylguanine glycosylase activity"/>
    <property type="evidence" value="ECO:0007669"/>
    <property type="project" value="TreeGrafter"/>
</dbReference>
<dbReference type="OrthoDB" id="9811249at2"/>
<keyword evidence="6" id="KW-0479">Metal-binding</keyword>
<dbReference type="Pfam" id="PF06029">
    <property type="entry name" value="AlkA_N"/>
    <property type="match status" value="1"/>
</dbReference>
<organism evidence="15 16">
    <name type="scientific">Nakamurella antarctica</name>
    <dbReference type="NCBI Taxonomy" id="1902245"/>
    <lineage>
        <taxon>Bacteria</taxon>
        <taxon>Bacillati</taxon>
        <taxon>Actinomycetota</taxon>
        <taxon>Actinomycetes</taxon>
        <taxon>Nakamurellales</taxon>
        <taxon>Nakamurellaceae</taxon>
        <taxon>Nakamurella</taxon>
    </lineage>
</organism>
<dbReference type="Gene3D" id="3.40.10.10">
    <property type="entry name" value="DNA Methylphosphotriester Repair Domain"/>
    <property type="match status" value="1"/>
</dbReference>
<evidence type="ECO:0000256" key="1">
    <source>
        <dbReference type="ARBA" id="ARBA00000086"/>
    </source>
</evidence>
<dbReference type="PANTHER" id="PTHR43003:SF13">
    <property type="entry name" value="DNA-3-METHYLADENINE GLYCOSYLASE 2"/>
    <property type="match status" value="1"/>
</dbReference>